<dbReference type="InterPro" id="IPR050951">
    <property type="entry name" value="Retrovirus_Pol_polyprotein"/>
</dbReference>
<dbReference type="GO" id="GO:0015074">
    <property type="term" value="P:DNA integration"/>
    <property type="evidence" value="ECO:0007669"/>
    <property type="project" value="UniProtKB-KW"/>
</dbReference>
<dbReference type="InterPro" id="IPR043128">
    <property type="entry name" value="Rev_trsase/Diguanyl_cyclase"/>
</dbReference>
<dbReference type="GO" id="GO:0046872">
    <property type="term" value="F:metal ion binding"/>
    <property type="evidence" value="ECO:0007669"/>
    <property type="project" value="UniProtKB-KW"/>
</dbReference>
<sequence length="1128" mass="128517">MVMELAEDDSTLLDETSIPPPTEPEITNPFANPQLSLQALTGVPAYQTMRVTGMHNKKTLHILLDSGSTHNFLDLEVAKKLGCHLEAIPPLAVTGGGGHKLEAAFMCKGFKWQLQQHVFTADVIVLPLVCCDLILGIQWLKSLGPILWDFEHLQMEFRTNGRKFVLRGAKIPSIKLINNKSFAQAVQEGAEMCLLTLENDMSNLSLPTCFLLSVDSAPMVVPNLISRLLSEYDDIFVEPSQLPPHRPGFDHKIPLKDGCEPFNLRPYRYSLVQKTIIDNLVTEMLDQGIIQHSNSPFSSPTVLVRKKDGSWRLCVDFRRLNQSTVKDRFPIPLIEDLLDELSGASIFSKLDLRSGYHQLRIATGEELKTAFKTHSGHYEYLVMPFGFTNAPASFQALMNHIFKPFLRKFVIIFFDDLLIYSRCLDEHENHLRLIFDTVRNNNLFLNQNKCCFATSKVEYLGHFITAEGVSTDPAKLQAVSEWPLPKNLKQLRGFLGLAGYYRRFVKDFGKIAKPLTDMLKKDCFIWSDQSTKAFEELKQALVSSPVLSLPGFTKQFIVETDASGKGIGAVLMQNCHPIAYISKSLGPRQQALSVYERELLAIVYAVQKWGAYLSHAPFVIKTDHRSIKHMLDQKLNTPFQQAWVAKLMGYDFEIRYKEGVSNIEADALSRKEGAELMSLILNSQSPNLFDTIKSAWQSDPFLSKLCSELQQNPTSNPKFTWIRNELRRKGKLVIGSDPTLKAAIFHWLHDSALGGHSGRDLTAARIKSLFFWKGMAKEIQSYVRNCGVCQRNKSDLSASPDLIQPLPIPDKIWTDISMDFIEGLPTSAGKQVIFVVVDRLSKYAHFMALSHPYTAENVAKIFLDHVFKLHGLPDSITSDRDPIFLSKFWNEFFMLQGVSLNKSTAYHPQSDGQTEIVNKSLETYLRCMCGDQSKTWFQWLSLVEYWYNTNFHLAIHTTPYEVVYGQPPPVIYLIYPGLPLQANKHRSERQFDIGDFVYLKLQPYRQFSMRNQLYHKLLPKFYGPFKVLDKIGAVAYQLDLPSSVEKHNVFHVSQLKKCPNPTTVAFQPVPTTAFQVDRIPLLILDRKMVRRGRVEATKVLVQWKDSPPEQATWEYYYDLLKRFPNFHP</sequence>
<dbReference type="InterPro" id="IPR041588">
    <property type="entry name" value="Integrase_H2C2"/>
</dbReference>
<dbReference type="EMBL" id="DF973772">
    <property type="protein sequence ID" value="GAU39660.1"/>
    <property type="molecule type" value="Genomic_DNA"/>
</dbReference>
<evidence type="ECO:0000313" key="20">
    <source>
        <dbReference type="Proteomes" id="UP000242715"/>
    </source>
</evidence>
<dbReference type="InterPro" id="IPR012337">
    <property type="entry name" value="RNaseH-like_sf"/>
</dbReference>
<keyword evidence="20" id="KW-1185">Reference proteome</keyword>
<dbReference type="PANTHER" id="PTHR37984:SF5">
    <property type="entry name" value="PROTEIN NYNRIN-LIKE"/>
    <property type="match status" value="1"/>
</dbReference>
<dbReference type="GO" id="GO:0004519">
    <property type="term" value="F:endonuclease activity"/>
    <property type="evidence" value="ECO:0007669"/>
    <property type="project" value="UniProtKB-KW"/>
</dbReference>
<keyword evidence="2" id="KW-0808">Transferase</keyword>
<dbReference type="InterPro" id="IPR016197">
    <property type="entry name" value="Chromo-like_dom_sf"/>
</dbReference>
<dbReference type="SUPFAM" id="SSF56672">
    <property type="entry name" value="DNA/RNA polymerases"/>
    <property type="match status" value="1"/>
</dbReference>
<dbReference type="InterPro" id="IPR021109">
    <property type="entry name" value="Peptidase_aspartic_dom_sf"/>
</dbReference>
<protein>
    <recommendedName>
        <fullName evidence="21">Reverse transcriptase</fullName>
    </recommendedName>
</protein>
<evidence type="ECO:0000256" key="3">
    <source>
        <dbReference type="ARBA" id="ARBA00022695"/>
    </source>
</evidence>
<evidence type="ECO:0000256" key="7">
    <source>
        <dbReference type="ARBA" id="ARBA00022759"/>
    </source>
</evidence>
<dbReference type="FunFam" id="3.10.20.370:FF:000001">
    <property type="entry name" value="Retrovirus-related Pol polyprotein from transposon 17.6-like protein"/>
    <property type="match status" value="1"/>
</dbReference>
<evidence type="ECO:0000256" key="8">
    <source>
        <dbReference type="ARBA" id="ARBA00022801"/>
    </source>
</evidence>
<dbReference type="PANTHER" id="PTHR37984">
    <property type="entry name" value="PROTEIN CBG26694"/>
    <property type="match status" value="1"/>
</dbReference>
<dbReference type="GO" id="GO:0003964">
    <property type="term" value="F:RNA-directed DNA polymerase activity"/>
    <property type="evidence" value="ECO:0007669"/>
    <property type="project" value="UniProtKB-KW"/>
</dbReference>
<evidence type="ECO:0000256" key="13">
    <source>
        <dbReference type="ARBA" id="ARBA00023125"/>
    </source>
</evidence>
<dbReference type="InterPro" id="IPR056924">
    <property type="entry name" value="SH3_Tf2-1"/>
</dbReference>
<keyword evidence="1" id="KW-0645">Protease</keyword>
<dbReference type="GO" id="GO:0003677">
    <property type="term" value="F:DNA binding"/>
    <property type="evidence" value="ECO:0007669"/>
    <property type="project" value="UniProtKB-KW"/>
</dbReference>
<dbReference type="CDD" id="cd00303">
    <property type="entry name" value="retropepsin_like"/>
    <property type="match status" value="1"/>
</dbReference>
<evidence type="ECO:0000259" key="18">
    <source>
        <dbReference type="PROSITE" id="PS50994"/>
    </source>
</evidence>
<keyword evidence="15" id="KW-0511">Multifunctional enzyme</keyword>
<dbReference type="Gene3D" id="3.30.420.10">
    <property type="entry name" value="Ribonuclease H-like superfamily/Ribonuclease H"/>
    <property type="match status" value="1"/>
</dbReference>
<dbReference type="OrthoDB" id="2013610at2759"/>
<evidence type="ECO:0000256" key="5">
    <source>
        <dbReference type="ARBA" id="ARBA00022723"/>
    </source>
</evidence>
<dbReference type="SUPFAM" id="SSF50630">
    <property type="entry name" value="Acid proteases"/>
    <property type="match status" value="1"/>
</dbReference>
<reference evidence="20" key="1">
    <citation type="journal article" date="2017" name="Front. Plant Sci.">
        <title>Climate Clever Clovers: New Paradigm to Reduce the Environmental Footprint of Ruminants by Breeding Low Methanogenic Forages Utilizing Haplotype Variation.</title>
        <authorList>
            <person name="Kaur P."/>
            <person name="Appels R."/>
            <person name="Bayer P.E."/>
            <person name="Keeble-Gagnere G."/>
            <person name="Wang J."/>
            <person name="Hirakawa H."/>
            <person name="Shirasawa K."/>
            <person name="Vercoe P."/>
            <person name="Stefanova K."/>
            <person name="Durmic Z."/>
            <person name="Nichols P."/>
            <person name="Revell C."/>
            <person name="Isobe S.N."/>
            <person name="Edwards D."/>
            <person name="Erskine W."/>
        </authorList>
    </citation>
    <scope>NUCLEOTIDE SEQUENCE [LARGE SCALE GENOMIC DNA]</scope>
    <source>
        <strain evidence="20">cv. Daliak</strain>
    </source>
</reference>
<name>A0A2Z6NS89_TRISU</name>
<keyword evidence="9" id="KW-0460">Magnesium</keyword>
<evidence type="ECO:0000256" key="11">
    <source>
        <dbReference type="ARBA" id="ARBA00022918"/>
    </source>
</evidence>
<dbReference type="Gene3D" id="3.10.10.10">
    <property type="entry name" value="HIV Type 1 Reverse Transcriptase, subunit A, domain 1"/>
    <property type="match status" value="1"/>
</dbReference>
<dbReference type="Gene3D" id="3.30.70.270">
    <property type="match status" value="2"/>
</dbReference>
<evidence type="ECO:0000259" key="17">
    <source>
        <dbReference type="PROSITE" id="PS50878"/>
    </source>
</evidence>
<feature type="compositionally biased region" description="Acidic residues" evidence="16">
    <location>
        <begin position="1"/>
        <end position="12"/>
    </location>
</feature>
<proteinExistence type="predicted"/>
<feature type="domain" description="Reverse transcriptase" evidence="17">
    <location>
        <begin position="285"/>
        <end position="464"/>
    </location>
</feature>
<dbReference type="Gene3D" id="2.40.70.10">
    <property type="entry name" value="Acid Proteases"/>
    <property type="match status" value="1"/>
</dbReference>
<dbReference type="CDD" id="cd09274">
    <property type="entry name" value="RNase_HI_RT_Ty3"/>
    <property type="match status" value="1"/>
</dbReference>
<dbReference type="Pfam" id="PF00078">
    <property type="entry name" value="RVT_1"/>
    <property type="match status" value="1"/>
</dbReference>
<dbReference type="Proteomes" id="UP000242715">
    <property type="component" value="Unassembled WGS sequence"/>
</dbReference>
<dbReference type="Pfam" id="PF17919">
    <property type="entry name" value="RT_RNaseH_2"/>
    <property type="match status" value="1"/>
</dbReference>
<dbReference type="AlphaFoldDB" id="A0A2Z6NS89"/>
<dbReference type="Gene3D" id="1.10.340.70">
    <property type="match status" value="1"/>
</dbReference>
<accession>A0A2Z6NS89</accession>
<dbReference type="InterPro" id="IPR043502">
    <property type="entry name" value="DNA/RNA_pol_sf"/>
</dbReference>
<feature type="region of interest" description="Disordered" evidence="16">
    <location>
        <begin position="1"/>
        <end position="23"/>
    </location>
</feature>
<keyword evidence="14" id="KW-0233">DNA recombination</keyword>
<evidence type="ECO:0008006" key="21">
    <source>
        <dbReference type="Google" id="ProtNLM"/>
    </source>
</evidence>
<keyword evidence="7" id="KW-0255">Endonuclease</keyword>
<keyword evidence="3" id="KW-0548">Nucleotidyltransferase</keyword>
<keyword evidence="6" id="KW-0064">Aspartyl protease</keyword>
<evidence type="ECO:0000256" key="10">
    <source>
        <dbReference type="ARBA" id="ARBA00022908"/>
    </source>
</evidence>
<dbReference type="SUPFAM" id="SSF53098">
    <property type="entry name" value="Ribonuclease H-like"/>
    <property type="match status" value="1"/>
</dbReference>
<keyword evidence="11" id="KW-0695">RNA-directed DNA polymerase</keyword>
<dbReference type="GO" id="GO:0004190">
    <property type="term" value="F:aspartic-type endopeptidase activity"/>
    <property type="evidence" value="ECO:0007669"/>
    <property type="project" value="UniProtKB-KW"/>
</dbReference>
<evidence type="ECO:0000256" key="4">
    <source>
        <dbReference type="ARBA" id="ARBA00022722"/>
    </source>
</evidence>
<dbReference type="InterPro" id="IPR000477">
    <property type="entry name" value="RT_dom"/>
</dbReference>
<keyword evidence="10" id="KW-0229">DNA integration</keyword>
<feature type="domain" description="Integrase catalytic" evidence="18">
    <location>
        <begin position="803"/>
        <end position="967"/>
    </location>
</feature>
<keyword evidence="13" id="KW-0238">DNA-binding</keyword>
<evidence type="ECO:0000256" key="2">
    <source>
        <dbReference type="ARBA" id="ARBA00022679"/>
    </source>
</evidence>
<dbReference type="CDD" id="cd01647">
    <property type="entry name" value="RT_LTR"/>
    <property type="match status" value="1"/>
</dbReference>
<dbReference type="InterPro" id="IPR036397">
    <property type="entry name" value="RNaseH_sf"/>
</dbReference>
<dbReference type="PROSITE" id="PS50878">
    <property type="entry name" value="RT_POL"/>
    <property type="match status" value="1"/>
</dbReference>
<evidence type="ECO:0000256" key="1">
    <source>
        <dbReference type="ARBA" id="ARBA00022670"/>
    </source>
</evidence>
<organism evidence="19 20">
    <name type="scientific">Trifolium subterraneum</name>
    <name type="common">Subterranean clover</name>
    <dbReference type="NCBI Taxonomy" id="3900"/>
    <lineage>
        <taxon>Eukaryota</taxon>
        <taxon>Viridiplantae</taxon>
        <taxon>Streptophyta</taxon>
        <taxon>Embryophyta</taxon>
        <taxon>Tracheophyta</taxon>
        <taxon>Spermatophyta</taxon>
        <taxon>Magnoliopsida</taxon>
        <taxon>eudicotyledons</taxon>
        <taxon>Gunneridae</taxon>
        <taxon>Pentapetalae</taxon>
        <taxon>rosids</taxon>
        <taxon>fabids</taxon>
        <taxon>Fabales</taxon>
        <taxon>Fabaceae</taxon>
        <taxon>Papilionoideae</taxon>
        <taxon>50 kb inversion clade</taxon>
        <taxon>NPAAA clade</taxon>
        <taxon>Hologalegina</taxon>
        <taxon>IRL clade</taxon>
        <taxon>Trifolieae</taxon>
        <taxon>Trifolium</taxon>
    </lineage>
</organism>
<evidence type="ECO:0000313" key="19">
    <source>
        <dbReference type="EMBL" id="GAU39660.1"/>
    </source>
</evidence>
<evidence type="ECO:0000256" key="15">
    <source>
        <dbReference type="ARBA" id="ARBA00023268"/>
    </source>
</evidence>
<dbReference type="GO" id="GO:0006508">
    <property type="term" value="P:proteolysis"/>
    <property type="evidence" value="ECO:0007669"/>
    <property type="project" value="UniProtKB-KW"/>
</dbReference>
<evidence type="ECO:0000256" key="9">
    <source>
        <dbReference type="ARBA" id="ARBA00022842"/>
    </source>
</evidence>
<keyword evidence="12" id="KW-0239">DNA-directed DNA polymerase</keyword>
<dbReference type="InterPro" id="IPR001584">
    <property type="entry name" value="Integrase_cat-core"/>
</dbReference>
<dbReference type="Pfam" id="PF17921">
    <property type="entry name" value="Integrase_H2C2"/>
    <property type="match status" value="1"/>
</dbReference>
<dbReference type="GO" id="GO:0006310">
    <property type="term" value="P:DNA recombination"/>
    <property type="evidence" value="ECO:0007669"/>
    <property type="project" value="UniProtKB-KW"/>
</dbReference>
<dbReference type="Gene3D" id="3.10.20.370">
    <property type="match status" value="1"/>
</dbReference>
<dbReference type="SUPFAM" id="SSF54160">
    <property type="entry name" value="Chromo domain-like"/>
    <property type="match status" value="1"/>
</dbReference>
<keyword evidence="5" id="KW-0479">Metal-binding</keyword>
<dbReference type="InterPro" id="IPR041577">
    <property type="entry name" value="RT_RNaseH_2"/>
</dbReference>
<dbReference type="GO" id="GO:0003887">
    <property type="term" value="F:DNA-directed DNA polymerase activity"/>
    <property type="evidence" value="ECO:0007669"/>
    <property type="project" value="UniProtKB-KW"/>
</dbReference>
<dbReference type="Pfam" id="PF08284">
    <property type="entry name" value="RVP_2"/>
    <property type="match status" value="1"/>
</dbReference>
<evidence type="ECO:0000256" key="12">
    <source>
        <dbReference type="ARBA" id="ARBA00022932"/>
    </source>
</evidence>
<evidence type="ECO:0000256" key="16">
    <source>
        <dbReference type="SAM" id="MobiDB-lite"/>
    </source>
</evidence>
<gene>
    <name evidence="19" type="ORF">TSUD_60270</name>
</gene>
<evidence type="ECO:0000256" key="6">
    <source>
        <dbReference type="ARBA" id="ARBA00022750"/>
    </source>
</evidence>
<keyword evidence="8" id="KW-0378">Hydrolase</keyword>
<evidence type="ECO:0000256" key="14">
    <source>
        <dbReference type="ARBA" id="ARBA00023172"/>
    </source>
</evidence>
<dbReference type="PROSITE" id="PS50994">
    <property type="entry name" value="INTEGRASE"/>
    <property type="match status" value="1"/>
</dbReference>
<keyword evidence="4" id="KW-0540">Nuclease</keyword>
<dbReference type="Pfam" id="PF24626">
    <property type="entry name" value="SH3_Tf2-1"/>
    <property type="match status" value="1"/>
</dbReference>
<dbReference type="FunFam" id="3.30.70.270:FF:000020">
    <property type="entry name" value="Transposon Tf2-6 polyprotein-like Protein"/>
    <property type="match status" value="1"/>
</dbReference>